<evidence type="ECO:0000256" key="5">
    <source>
        <dbReference type="ARBA" id="ARBA00022777"/>
    </source>
</evidence>
<name>A0ABY5AX92_9CYAN</name>
<feature type="domain" description="Response regulatory" evidence="11">
    <location>
        <begin position="781"/>
        <end position="907"/>
    </location>
</feature>
<dbReference type="InterPro" id="IPR036097">
    <property type="entry name" value="HisK_dim/P_sf"/>
</dbReference>
<dbReference type="PROSITE" id="PS50110">
    <property type="entry name" value="RESPONSE_REGULATORY"/>
    <property type="match status" value="1"/>
</dbReference>
<dbReference type="SMART" id="SM01080">
    <property type="entry name" value="CHASE2"/>
    <property type="match status" value="1"/>
</dbReference>
<dbReference type="InterPro" id="IPR007890">
    <property type="entry name" value="CHASE2"/>
</dbReference>
<dbReference type="Pfam" id="PF00512">
    <property type="entry name" value="HisKA"/>
    <property type="match status" value="1"/>
</dbReference>
<dbReference type="InterPro" id="IPR005467">
    <property type="entry name" value="His_kinase_dom"/>
</dbReference>
<dbReference type="RefSeq" id="WP_252665096.1">
    <property type="nucleotide sequence ID" value="NZ_CP098611.1"/>
</dbReference>
<keyword evidence="13" id="KW-1185">Reference proteome</keyword>
<protein>
    <recommendedName>
        <fullName evidence="2">histidine kinase</fullName>
        <ecNumber evidence="2">2.7.13.3</ecNumber>
    </recommendedName>
</protein>
<dbReference type="CDD" id="cd16922">
    <property type="entry name" value="HATPase_EvgS-ArcB-TorS-like"/>
    <property type="match status" value="1"/>
</dbReference>
<dbReference type="InterPro" id="IPR004358">
    <property type="entry name" value="Sig_transdc_His_kin-like_C"/>
</dbReference>
<evidence type="ECO:0000259" key="11">
    <source>
        <dbReference type="PROSITE" id="PS50110"/>
    </source>
</evidence>
<gene>
    <name evidence="12" type="ORF">NEA10_09475</name>
</gene>
<feature type="transmembrane region" description="Helical" evidence="9">
    <location>
        <begin position="64"/>
        <end position="84"/>
    </location>
</feature>
<keyword evidence="9" id="KW-1133">Transmembrane helix</keyword>
<proteinExistence type="predicted"/>
<dbReference type="Gene3D" id="3.40.50.2300">
    <property type="match status" value="1"/>
</dbReference>
<feature type="transmembrane region" description="Helical" evidence="9">
    <location>
        <begin position="367"/>
        <end position="387"/>
    </location>
</feature>
<feature type="transmembrane region" description="Helical" evidence="9">
    <location>
        <begin position="407"/>
        <end position="429"/>
    </location>
</feature>
<dbReference type="EMBL" id="CP098611">
    <property type="protein sequence ID" value="USR92921.1"/>
    <property type="molecule type" value="Genomic_DNA"/>
</dbReference>
<keyword evidence="9" id="KW-0472">Membrane</keyword>
<evidence type="ECO:0000256" key="4">
    <source>
        <dbReference type="ARBA" id="ARBA00022679"/>
    </source>
</evidence>
<feature type="compositionally biased region" description="Polar residues" evidence="8">
    <location>
        <begin position="1"/>
        <end position="18"/>
    </location>
</feature>
<evidence type="ECO:0000313" key="13">
    <source>
        <dbReference type="Proteomes" id="UP001056708"/>
    </source>
</evidence>
<dbReference type="Proteomes" id="UP001056708">
    <property type="component" value="Chromosome"/>
</dbReference>
<feature type="region of interest" description="Disordered" evidence="8">
    <location>
        <begin position="1"/>
        <end position="41"/>
    </location>
</feature>
<dbReference type="SUPFAM" id="SSF47384">
    <property type="entry name" value="Homodimeric domain of signal transducing histidine kinase"/>
    <property type="match status" value="1"/>
</dbReference>
<dbReference type="CDD" id="cd00082">
    <property type="entry name" value="HisKA"/>
    <property type="match status" value="1"/>
</dbReference>
<keyword evidence="6" id="KW-0902">Two-component regulatory system</keyword>
<evidence type="ECO:0000313" key="12">
    <source>
        <dbReference type="EMBL" id="USR92921.1"/>
    </source>
</evidence>
<evidence type="ECO:0000256" key="7">
    <source>
        <dbReference type="PROSITE-ProRule" id="PRU00169"/>
    </source>
</evidence>
<accession>A0ABY5AX92</accession>
<dbReference type="InterPro" id="IPR003594">
    <property type="entry name" value="HATPase_dom"/>
</dbReference>
<evidence type="ECO:0000256" key="3">
    <source>
        <dbReference type="ARBA" id="ARBA00022553"/>
    </source>
</evidence>
<feature type="domain" description="Histidine kinase" evidence="10">
    <location>
        <begin position="515"/>
        <end position="753"/>
    </location>
</feature>
<feature type="region of interest" description="Disordered" evidence="8">
    <location>
        <begin position="825"/>
        <end position="847"/>
    </location>
</feature>
<dbReference type="SUPFAM" id="SSF52172">
    <property type="entry name" value="CheY-like"/>
    <property type="match status" value="1"/>
</dbReference>
<feature type="transmembrane region" description="Helical" evidence="9">
    <location>
        <begin position="436"/>
        <end position="454"/>
    </location>
</feature>
<feature type="modified residue" description="4-aspartylphosphate" evidence="7">
    <location>
        <position position="830"/>
    </location>
</feature>
<evidence type="ECO:0000259" key="10">
    <source>
        <dbReference type="PROSITE" id="PS50109"/>
    </source>
</evidence>
<dbReference type="InterPro" id="IPR001789">
    <property type="entry name" value="Sig_transdc_resp-reg_receiver"/>
</dbReference>
<keyword evidence="3 7" id="KW-0597">Phosphoprotein</keyword>
<evidence type="ECO:0000256" key="1">
    <source>
        <dbReference type="ARBA" id="ARBA00000085"/>
    </source>
</evidence>
<evidence type="ECO:0000256" key="8">
    <source>
        <dbReference type="SAM" id="MobiDB-lite"/>
    </source>
</evidence>
<dbReference type="InterPro" id="IPR011006">
    <property type="entry name" value="CheY-like_superfamily"/>
</dbReference>
<dbReference type="Pfam" id="PF05226">
    <property type="entry name" value="CHASE2"/>
    <property type="match status" value="1"/>
</dbReference>
<dbReference type="PANTHER" id="PTHR43047">
    <property type="entry name" value="TWO-COMPONENT HISTIDINE PROTEIN KINASE"/>
    <property type="match status" value="1"/>
</dbReference>
<evidence type="ECO:0000256" key="6">
    <source>
        <dbReference type="ARBA" id="ARBA00023012"/>
    </source>
</evidence>
<dbReference type="Gene3D" id="1.10.287.130">
    <property type="match status" value="1"/>
</dbReference>
<keyword evidence="5" id="KW-0418">Kinase</keyword>
<dbReference type="Gene3D" id="3.30.565.10">
    <property type="entry name" value="Histidine kinase-like ATPase, C-terminal domain"/>
    <property type="match status" value="1"/>
</dbReference>
<dbReference type="InterPro" id="IPR036890">
    <property type="entry name" value="HATPase_C_sf"/>
</dbReference>
<dbReference type="SUPFAM" id="SSF55874">
    <property type="entry name" value="ATPase domain of HSP90 chaperone/DNA topoisomerase II/histidine kinase"/>
    <property type="match status" value="1"/>
</dbReference>
<dbReference type="PROSITE" id="PS50109">
    <property type="entry name" value="HIS_KIN"/>
    <property type="match status" value="1"/>
</dbReference>
<reference evidence="12" key="1">
    <citation type="submission" date="2022-06" db="EMBL/GenBank/DDBJ databases">
        <title>Genome sequence of Phormidium yuhuli AB48 isolated from an industrial photobioreactor environment.</title>
        <authorList>
            <person name="Qiu Y."/>
            <person name="Noonan A.J.C."/>
            <person name="Dofher K."/>
            <person name="Koch M."/>
            <person name="Kieft B."/>
            <person name="Lin X."/>
            <person name="Ziels R.M."/>
            <person name="Hallam S.J."/>
        </authorList>
    </citation>
    <scope>NUCLEOTIDE SEQUENCE</scope>
    <source>
        <strain evidence="12">AB48</strain>
    </source>
</reference>
<dbReference type="SMART" id="SM00387">
    <property type="entry name" value="HATPase_c"/>
    <property type="match status" value="1"/>
</dbReference>
<dbReference type="SMART" id="SM00388">
    <property type="entry name" value="HisKA"/>
    <property type="match status" value="1"/>
</dbReference>
<dbReference type="Pfam" id="PF02518">
    <property type="entry name" value="HATPase_c"/>
    <property type="match status" value="1"/>
</dbReference>
<sequence length="995" mass="110601">MARSLFSDSTGRWPQSSLRSSGWGGFPPSGRRRSSRNFSGHPPQDYGPGVCDWLQGYWRGVLRTALLVALLVGLVTALGGLAALERGLLDRWMRWRPLERLDERVVIVEVTEGDLRRIGELPLSDQLLAQGLERLIQGQPRVIGLDLYRDMPQEPGHDRLQEILETTPNLIGIEKALEEPVAAPQTLQTAGRVALADVLEDRDGVVRRALVSVMLEGEPRMTLSTHLALMYLREEGVTLDPSPNCRSCYTLGQAQLRPLPHQMGAYSEPTRGGYQLLLNYRRGNPSFDRIGFTELLEGQVSPERWRDRVVLIGSTAVSGKDFFGTPYGLGPRAMSGVEVQAQMTSQLLAAALDGRALLRVWTLVQELFWLSGWSLLATASLWWLLGWGRQGALDSLGVGGVRLGDRLPLLLLFTLHVGVYWLLLGGLGYLAFRGGWLIPVISPGMATLGVSIWVSHHYRYWQLQRSHAQLEVVNLRLWEYSQELEQKVCDRTQALEIAKQQAEEANQAKSEFLANMSHELRTPLNGLLGYVDLLQRDLLATPGRNSISPTQALETISDCGRHLRLLIEDILDLSKIEARQLELQVTEFELLTLLRGVERLFRLRAQEQGIHFDCEFDPQLPTFVRGDEHRLRQVLFNLLSNAIKFTDWGRVALRVTLVDGPLSSSEGVREGGPTVPVYIDFRVADTGVGMTAKEIEQIFRPFLQVGQAQKRREGAGLGLAISQSLVEKMGGRLQVESQLGRGTVFWFAIPLAALRVGESSGVTGWPGVRRRTLVLEGEAPRVAVLDGDGLSCELLRDWLAELGCVLVSGEVPDLVFVGNREQGYHRGTEDTEEEEGGRGKRQEASGEEGAVGRLRAWREANPGLKWVVCSARAFEGDRLAAFEAGADGFLTKPISREALVGVLSELLDCRWRDEERLSGGRLLGSVPAEERLTEEQLEILRGLLLRGNLRQISLLVNEWRLENPALAPFAKMVVGYCEGFQVWRLRAILGVGNGE</sequence>
<dbReference type="EC" id="2.7.13.3" evidence="2"/>
<organism evidence="12 13">
    <name type="scientific">Phormidium yuhuli AB48</name>
    <dbReference type="NCBI Taxonomy" id="2940671"/>
    <lineage>
        <taxon>Bacteria</taxon>
        <taxon>Bacillati</taxon>
        <taxon>Cyanobacteriota</taxon>
        <taxon>Cyanophyceae</taxon>
        <taxon>Oscillatoriophycideae</taxon>
        <taxon>Oscillatoriales</taxon>
        <taxon>Oscillatoriaceae</taxon>
        <taxon>Phormidium</taxon>
        <taxon>Phormidium yuhuli</taxon>
    </lineage>
</organism>
<keyword evidence="4" id="KW-0808">Transferase</keyword>
<evidence type="ECO:0000256" key="2">
    <source>
        <dbReference type="ARBA" id="ARBA00012438"/>
    </source>
</evidence>
<comment type="catalytic activity">
    <reaction evidence="1">
        <text>ATP + protein L-histidine = ADP + protein N-phospho-L-histidine.</text>
        <dbReference type="EC" id="2.7.13.3"/>
    </reaction>
</comment>
<keyword evidence="9" id="KW-0812">Transmembrane</keyword>
<evidence type="ECO:0000256" key="9">
    <source>
        <dbReference type="SAM" id="Phobius"/>
    </source>
</evidence>
<dbReference type="PRINTS" id="PR00344">
    <property type="entry name" value="BCTRLSENSOR"/>
</dbReference>
<dbReference type="InterPro" id="IPR003661">
    <property type="entry name" value="HisK_dim/P_dom"/>
</dbReference>